<proteinExistence type="predicted"/>
<dbReference type="Proteomes" id="UP000664859">
    <property type="component" value="Unassembled WGS sequence"/>
</dbReference>
<dbReference type="InterPro" id="IPR018247">
    <property type="entry name" value="EF_Hand_1_Ca_BS"/>
</dbReference>
<evidence type="ECO:0000259" key="4">
    <source>
        <dbReference type="PROSITE" id="PS50222"/>
    </source>
</evidence>
<dbReference type="Gene3D" id="1.10.238.10">
    <property type="entry name" value="EF-hand"/>
    <property type="match status" value="1"/>
</dbReference>
<dbReference type="PANTHER" id="PTHR45942">
    <property type="entry name" value="PROTEIN PHOSPATASE 3 REGULATORY SUBUNIT B ALPHA ISOFORM TYPE 1"/>
    <property type="match status" value="1"/>
</dbReference>
<dbReference type="PROSITE" id="PS00018">
    <property type="entry name" value="EF_HAND_1"/>
    <property type="match status" value="3"/>
</dbReference>
<protein>
    <recommendedName>
        <fullName evidence="4">EF-hand domain-containing protein</fullName>
    </recommendedName>
</protein>
<keyword evidence="1" id="KW-0479">Metal-binding</keyword>
<feature type="domain" description="EF-hand" evidence="4">
    <location>
        <begin position="74"/>
        <end position="100"/>
    </location>
</feature>
<dbReference type="Pfam" id="PF13202">
    <property type="entry name" value="EF-hand_5"/>
    <property type="match status" value="1"/>
</dbReference>
<accession>A0A835YTH5</accession>
<dbReference type="OrthoDB" id="26525at2759"/>
<dbReference type="PROSITE" id="PS50222">
    <property type="entry name" value="EF_HAND_2"/>
    <property type="match status" value="3"/>
</dbReference>
<dbReference type="Pfam" id="PF13499">
    <property type="entry name" value="EF-hand_7"/>
    <property type="match status" value="1"/>
</dbReference>
<dbReference type="InterPro" id="IPR011992">
    <property type="entry name" value="EF-hand-dom_pair"/>
</dbReference>
<dbReference type="SUPFAM" id="SSF47473">
    <property type="entry name" value="EF-hand"/>
    <property type="match status" value="1"/>
</dbReference>
<evidence type="ECO:0000256" key="2">
    <source>
        <dbReference type="ARBA" id="ARBA00022737"/>
    </source>
</evidence>
<keyword evidence="2" id="KW-0677">Repeat</keyword>
<evidence type="ECO:0000313" key="5">
    <source>
        <dbReference type="EMBL" id="KAG5176268.1"/>
    </source>
</evidence>
<evidence type="ECO:0000256" key="1">
    <source>
        <dbReference type="ARBA" id="ARBA00022723"/>
    </source>
</evidence>
<dbReference type="SMART" id="SM00054">
    <property type="entry name" value="EFh"/>
    <property type="match status" value="3"/>
</dbReference>
<sequence>MFNDIDLDGSGTVDCDEFLLLMIILKYCLFNKEQILAFCFRMYDTDGSGSIDEQEFMDLLHTVNNASPIFPGNFQRALDEFDVNKDGLIDFDEFRELDKR</sequence>
<organism evidence="5 6">
    <name type="scientific">Tribonema minus</name>
    <dbReference type="NCBI Taxonomy" id="303371"/>
    <lineage>
        <taxon>Eukaryota</taxon>
        <taxon>Sar</taxon>
        <taxon>Stramenopiles</taxon>
        <taxon>Ochrophyta</taxon>
        <taxon>PX clade</taxon>
        <taxon>Xanthophyceae</taxon>
        <taxon>Tribonematales</taxon>
        <taxon>Tribonemataceae</taxon>
        <taxon>Tribonema</taxon>
    </lineage>
</organism>
<feature type="domain" description="EF-hand" evidence="4">
    <location>
        <begin position="31"/>
        <end position="66"/>
    </location>
</feature>
<dbReference type="GO" id="GO:0005509">
    <property type="term" value="F:calcium ion binding"/>
    <property type="evidence" value="ECO:0007669"/>
    <property type="project" value="InterPro"/>
</dbReference>
<dbReference type="EMBL" id="JAFCMP010000538">
    <property type="protein sequence ID" value="KAG5176268.1"/>
    <property type="molecule type" value="Genomic_DNA"/>
</dbReference>
<keyword evidence="6" id="KW-1185">Reference proteome</keyword>
<keyword evidence="3" id="KW-0106">Calcium</keyword>
<reference evidence="5" key="1">
    <citation type="submission" date="2021-02" db="EMBL/GenBank/DDBJ databases">
        <title>First Annotated Genome of the Yellow-green Alga Tribonema minus.</title>
        <authorList>
            <person name="Mahan K.M."/>
        </authorList>
    </citation>
    <scope>NUCLEOTIDE SEQUENCE</scope>
    <source>
        <strain evidence="5">UTEX B ZZ1240</strain>
    </source>
</reference>
<name>A0A835YTH5_9STRA</name>
<gene>
    <name evidence="5" type="ORF">JKP88DRAFT_171360</name>
</gene>
<dbReference type="InterPro" id="IPR002048">
    <property type="entry name" value="EF_hand_dom"/>
</dbReference>
<evidence type="ECO:0000256" key="3">
    <source>
        <dbReference type="ARBA" id="ARBA00022837"/>
    </source>
</evidence>
<dbReference type="AlphaFoldDB" id="A0A835YTH5"/>
<comment type="caution">
    <text evidence="5">The sequence shown here is derived from an EMBL/GenBank/DDBJ whole genome shotgun (WGS) entry which is preliminary data.</text>
</comment>
<feature type="domain" description="EF-hand" evidence="4">
    <location>
        <begin position="1"/>
        <end position="28"/>
    </location>
</feature>
<evidence type="ECO:0000313" key="6">
    <source>
        <dbReference type="Proteomes" id="UP000664859"/>
    </source>
</evidence>